<dbReference type="SUPFAM" id="SSF51182">
    <property type="entry name" value="RmlC-like cupins"/>
    <property type="match status" value="1"/>
</dbReference>
<evidence type="ECO:0008006" key="3">
    <source>
        <dbReference type="Google" id="ProtNLM"/>
    </source>
</evidence>
<organism evidence="1 2">
    <name type="scientific">Nocardia albiluteola</name>
    <dbReference type="NCBI Taxonomy" id="2842303"/>
    <lineage>
        <taxon>Bacteria</taxon>
        <taxon>Bacillati</taxon>
        <taxon>Actinomycetota</taxon>
        <taxon>Actinomycetes</taxon>
        <taxon>Mycobacteriales</taxon>
        <taxon>Nocardiaceae</taxon>
        <taxon>Nocardia</taxon>
    </lineage>
</organism>
<dbReference type="Proteomes" id="UP000733379">
    <property type="component" value="Unassembled WGS sequence"/>
</dbReference>
<dbReference type="InterPro" id="IPR011051">
    <property type="entry name" value="RmlC_Cupin_sf"/>
</dbReference>
<comment type="caution">
    <text evidence="1">The sequence shown here is derived from an EMBL/GenBank/DDBJ whole genome shotgun (WGS) entry which is preliminary data.</text>
</comment>
<gene>
    <name evidence="1" type="ORF">KO481_40370</name>
</gene>
<dbReference type="InterPro" id="IPR014710">
    <property type="entry name" value="RmlC-like_jellyroll"/>
</dbReference>
<proteinExistence type="predicted"/>
<reference evidence="1 2" key="1">
    <citation type="submission" date="2021-06" db="EMBL/GenBank/DDBJ databases">
        <title>Actinomycetes sequencing.</title>
        <authorList>
            <person name="Shan Q."/>
        </authorList>
    </citation>
    <scope>NUCLEOTIDE SEQUENCE [LARGE SCALE GENOMIC DNA]</scope>
    <source>
        <strain evidence="1 2">NEAU-G5</strain>
    </source>
</reference>
<keyword evidence="2" id="KW-1185">Reference proteome</keyword>
<accession>A0ABS6BBU8</accession>
<name>A0ABS6BBU8_9NOCA</name>
<protein>
    <recommendedName>
        <fullName evidence="3">3-hydroxyanthranilate 3,4-dioxygenase</fullName>
    </recommendedName>
</protein>
<evidence type="ECO:0000313" key="2">
    <source>
        <dbReference type="Proteomes" id="UP000733379"/>
    </source>
</evidence>
<evidence type="ECO:0000313" key="1">
    <source>
        <dbReference type="EMBL" id="MBU3067762.1"/>
    </source>
</evidence>
<sequence>MNRRRMLHAFQAASELGDYADAAVLPADTDPQIYLSRNRVAQPFHLICQKDVVLSQLSGAVDVHLHDSSVNRFRMGVGDHVYIPAGTPHRIVPVEEGVTIRYQALQAGRQGASWYCANCGSELRRYEWDHDNDVSALAYYQRACANYNADVTVRTCDECGSVASQLDLASLGWVQA</sequence>
<dbReference type="RefSeq" id="WP_215923843.1">
    <property type="nucleotide sequence ID" value="NZ_JAHKNI010000025.1"/>
</dbReference>
<dbReference type="EMBL" id="JAHKNI010000025">
    <property type="protein sequence ID" value="MBU3067762.1"/>
    <property type="molecule type" value="Genomic_DNA"/>
</dbReference>
<dbReference type="Gene3D" id="2.60.120.10">
    <property type="entry name" value="Jelly Rolls"/>
    <property type="match status" value="1"/>
</dbReference>